<evidence type="ECO:0000313" key="1">
    <source>
        <dbReference type="EMBL" id="KAJ3518628.1"/>
    </source>
</evidence>
<reference evidence="1" key="1">
    <citation type="submission" date="2022-08" db="EMBL/GenBank/DDBJ databases">
        <title>Genome Sequence of Fusarium decemcellulare.</title>
        <authorList>
            <person name="Buettner E."/>
        </authorList>
    </citation>
    <scope>NUCLEOTIDE SEQUENCE</scope>
    <source>
        <strain evidence="1">Babe19</strain>
    </source>
</reference>
<accession>A0ACC1RIJ5</accession>
<name>A0ACC1RIJ5_9HYPO</name>
<organism evidence="1 2">
    <name type="scientific">Fusarium decemcellulare</name>
    <dbReference type="NCBI Taxonomy" id="57161"/>
    <lineage>
        <taxon>Eukaryota</taxon>
        <taxon>Fungi</taxon>
        <taxon>Dikarya</taxon>
        <taxon>Ascomycota</taxon>
        <taxon>Pezizomycotina</taxon>
        <taxon>Sordariomycetes</taxon>
        <taxon>Hypocreomycetidae</taxon>
        <taxon>Hypocreales</taxon>
        <taxon>Nectriaceae</taxon>
        <taxon>Fusarium</taxon>
        <taxon>Fusarium decemcellulare species complex</taxon>
    </lineage>
</organism>
<comment type="caution">
    <text evidence="1">The sequence shown here is derived from an EMBL/GenBank/DDBJ whole genome shotgun (WGS) entry which is preliminary data.</text>
</comment>
<dbReference type="Proteomes" id="UP001148629">
    <property type="component" value="Unassembled WGS sequence"/>
</dbReference>
<proteinExistence type="predicted"/>
<sequence length="134" mass="14885">MQKREALAKLSDAFAALDAVDPEGAYHLMSSMVSSISQDNKLSAAGTVIVKSSTPVASPAKLVMSSNNPHLRSHRRRHVDSPTLYEKEFDREKTTIESKFPGQEAKSGMEHCKQLSDVLYSRWADGLRIRWPAV</sequence>
<protein>
    <submittedName>
        <fullName evidence="1">Uncharacterized protein</fullName>
    </submittedName>
</protein>
<dbReference type="EMBL" id="JANRMS010003374">
    <property type="protein sequence ID" value="KAJ3518628.1"/>
    <property type="molecule type" value="Genomic_DNA"/>
</dbReference>
<keyword evidence="2" id="KW-1185">Reference proteome</keyword>
<evidence type="ECO:0000313" key="2">
    <source>
        <dbReference type="Proteomes" id="UP001148629"/>
    </source>
</evidence>
<gene>
    <name evidence="1" type="ORF">NM208_g14449</name>
</gene>